<reference evidence="3" key="2">
    <citation type="submission" date="2020-10" db="EMBL/GenBank/DDBJ databases">
        <title>Comparative genomics of the Acetobacterium genus.</title>
        <authorList>
            <person name="Marshall C."/>
            <person name="May H."/>
            <person name="Norman S."/>
        </authorList>
    </citation>
    <scope>NUCLEOTIDE SEQUENCE</scope>
    <source>
        <strain evidence="3">DER-2019</strain>
    </source>
</reference>
<sequence>MTITVLLYFFIYAFLGWCCEVCFAALKEGKFVNRGFLNGPLCPIYGFGVLAVVFLLQPFKENFFVLFLGSVLITSIIELVAGFVLEKMFHQKWWDYADKPFNIGGYVCPLFSLMWGVACLVVVDRIHPLIAKVVNFIPEIIAIILLAVIIILFASDLIATVKIILKLNKKLERIDELSAIIKKTSNEIGENLATKTIDLVNKKDAIEDKIDKKKKLLEEDWATQKEARREVSEHHEPGVGDIKQAYRELLEASPFGQKRLLRAFPALKSTQHKEALEKIKADKLKNTESVDIIEVESTN</sequence>
<feature type="transmembrane region" description="Helical" evidence="2">
    <location>
        <begin position="106"/>
        <end position="128"/>
    </location>
</feature>
<keyword evidence="2" id="KW-0472">Membrane</keyword>
<dbReference type="InterPro" id="IPR010540">
    <property type="entry name" value="CmpB_TMEM229"/>
</dbReference>
<protein>
    <recommendedName>
        <fullName evidence="5">ABC transporter permease</fullName>
    </recommendedName>
</protein>
<dbReference type="AlphaFoldDB" id="A0A923KT38"/>
<evidence type="ECO:0000313" key="3">
    <source>
        <dbReference type="EMBL" id="MBC3888982.1"/>
    </source>
</evidence>
<evidence type="ECO:0000256" key="1">
    <source>
        <dbReference type="SAM" id="Coils"/>
    </source>
</evidence>
<name>A0A923KT38_9FIRM</name>
<keyword evidence="1" id="KW-0175">Coiled coil</keyword>
<keyword evidence="4" id="KW-1185">Reference proteome</keyword>
<accession>A0A923KT38</accession>
<dbReference type="RefSeq" id="WP_148568250.1">
    <property type="nucleotide sequence ID" value="NZ_RXYA01000016.1"/>
</dbReference>
<dbReference type="OrthoDB" id="9789229at2"/>
<keyword evidence="2" id="KW-0812">Transmembrane</keyword>
<dbReference type="EMBL" id="WJBD01000014">
    <property type="protein sequence ID" value="MBC3888982.1"/>
    <property type="molecule type" value="Genomic_DNA"/>
</dbReference>
<dbReference type="Proteomes" id="UP000616595">
    <property type="component" value="Unassembled WGS sequence"/>
</dbReference>
<comment type="caution">
    <text evidence="3">The sequence shown here is derived from an EMBL/GenBank/DDBJ whole genome shotgun (WGS) entry which is preliminary data.</text>
</comment>
<evidence type="ECO:0000256" key="2">
    <source>
        <dbReference type="SAM" id="Phobius"/>
    </source>
</evidence>
<evidence type="ECO:0000313" key="4">
    <source>
        <dbReference type="Proteomes" id="UP000616595"/>
    </source>
</evidence>
<organism evidence="3 4">
    <name type="scientific">Acetobacterium paludosum</name>
    <dbReference type="NCBI Taxonomy" id="52693"/>
    <lineage>
        <taxon>Bacteria</taxon>
        <taxon>Bacillati</taxon>
        <taxon>Bacillota</taxon>
        <taxon>Clostridia</taxon>
        <taxon>Eubacteriales</taxon>
        <taxon>Eubacteriaceae</taxon>
        <taxon>Acetobacterium</taxon>
    </lineage>
</organism>
<feature type="transmembrane region" description="Helical" evidence="2">
    <location>
        <begin position="38"/>
        <end position="57"/>
    </location>
</feature>
<dbReference type="Pfam" id="PF06541">
    <property type="entry name" value="ABC_trans_CmpB"/>
    <property type="match status" value="1"/>
</dbReference>
<keyword evidence="2" id="KW-1133">Transmembrane helix</keyword>
<feature type="transmembrane region" description="Helical" evidence="2">
    <location>
        <begin position="63"/>
        <end position="85"/>
    </location>
</feature>
<feature type="transmembrane region" description="Helical" evidence="2">
    <location>
        <begin position="6"/>
        <end position="26"/>
    </location>
</feature>
<reference evidence="3" key="1">
    <citation type="submission" date="2019-10" db="EMBL/GenBank/DDBJ databases">
        <authorList>
            <person name="Ross D.E."/>
            <person name="Gulliver D."/>
        </authorList>
    </citation>
    <scope>NUCLEOTIDE SEQUENCE</scope>
    <source>
        <strain evidence="3">DER-2019</strain>
    </source>
</reference>
<feature type="transmembrane region" description="Helical" evidence="2">
    <location>
        <begin position="140"/>
        <end position="165"/>
    </location>
</feature>
<gene>
    <name evidence="3" type="ORF">GH810_11725</name>
</gene>
<evidence type="ECO:0008006" key="5">
    <source>
        <dbReference type="Google" id="ProtNLM"/>
    </source>
</evidence>
<proteinExistence type="predicted"/>
<feature type="coiled-coil region" evidence="1">
    <location>
        <begin position="167"/>
        <end position="219"/>
    </location>
</feature>